<keyword evidence="1" id="KW-0472">Membrane</keyword>
<feature type="transmembrane region" description="Helical" evidence="1">
    <location>
        <begin position="20"/>
        <end position="40"/>
    </location>
</feature>
<sequence>MTYETASLRSLRPSLAEAGLGWFLRLVALYCLAFGVLYWVRLIGIYGGSMWRFDLMPLHWQVASVTLAALFPFAASGLWMQASWGPVIWFVCAATETTMYVVYSNLYGRRLAIVLVHAAIALIYCAFRLLIWWQRRRAESRSEHAASGPEKIA</sequence>
<dbReference type="AlphaFoldDB" id="A0A8J6PYP3"/>
<feature type="transmembrane region" description="Helical" evidence="1">
    <location>
        <begin position="87"/>
        <end position="106"/>
    </location>
</feature>
<dbReference type="EMBL" id="JACVVX010000006">
    <property type="protein sequence ID" value="MBD0416702.1"/>
    <property type="molecule type" value="Genomic_DNA"/>
</dbReference>
<organism evidence="2 3">
    <name type="scientific">Oryzicola mucosus</name>
    <dbReference type="NCBI Taxonomy" id="2767425"/>
    <lineage>
        <taxon>Bacteria</taxon>
        <taxon>Pseudomonadati</taxon>
        <taxon>Pseudomonadota</taxon>
        <taxon>Alphaproteobacteria</taxon>
        <taxon>Hyphomicrobiales</taxon>
        <taxon>Phyllobacteriaceae</taxon>
        <taxon>Oryzicola</taxon>
    </lineage>
</organism>
<accession>A0A8J6PYP3</accession>
<keyword evidence="3" id="KW-1185">Reference proteome</keyword>
<evidence type="ECO:0000313" key="2">
    <source>
        <dbReference type="EMBL" id="MBD0416702.1"/>
    </source>
</evidence>
<gene>
    <name evidence="2" type="ORF">ICI42_18785</name>
</gene>
<feature type="transmembrane region" description="Helical" evidence="1">
    <location>
        <begin position="112"/>
        <end position="131"/>
    </location>
</feature>
<proteinExistence type="predicted"/>
<evidence type="ECO:0000256" key="1">
    <source>
        <dbReference type="SAM" id="Phobius"/>
    </source>
</evidence>
<comment type="caution">
    <text evidence="2">The sequence shown here is derived from an EMBL/GenBank/DDBJ whole genome shotgun (WGS) entry which is preliminary data.</text>
</comment>
<reference evidence="2" key="1">
    <citation type="submission" date="2020-09" db="EMBL/GenBank/DDBJ databases">
        <title>Genome seq and assembly of Tianweitania sp.</title>
        <authorList>
            <person name="Chhetri G."/>
        </authorList>
    </citation>
    <scope>NUCLEOTIDE SEQUENCE</scope>
    <source>
        <strain evidence="2">Rool2</strain>
    </source>
</reference>
<name>A0A8J6PYP3_9HYPH</name>
<dbReference type="RefSeq" id="WP_188166136.1">
    <property type="nucleotide sequence ID" value="NZ_JACVVX010000006.1"/>
</dbReference>
<keyword evidence="1" id="KW-1133">Transmembrane helix</keyword>
<evidence type="ECO:0000313" key="3">
    <source>
        <dbReference type="Proteomes" id="UP000643405"/>
    </source>
</evidence>
<feature type="transmembrane region" description="Helical" evidence="1">
    <location>
        <begin position="60"/>
        <end position="80"/>
    </location>
</feature>
<keyword evidence="1" id="KW-0812">Transmembrane</keyword>
<dbReference type="Pfam" id="PF19660">
    <property type="entry name" value="DUF6163"/>
    <property type="match status" value="1"/>
</dbReference>
<protein>
    <submittedName>
        <fullName evidence="2">Uncharacterized protein</fullName>
    </submittedName>
</protein>
<dbReference type="InterPro" id="IPR046161">
    <property type="entry name" value="DUF6163"/>
</dbReference>
<dbReference type="Proteomes" id="UP000643405">
    <property type="component" value="Unassembled WGS sequence"/>
</dbReference>